<dbReference type="EMBL" id="JAHKSW010000010">
    <property type="protein sequence ID" value="KAG7327842.1"/>
    <property type="molecule type" value="Genomic_DNA"/>
</dbReference>
<evidence type="ECO:0000256" key="2">
    <source>
        <dbReference type="SAM" id="Phobius"/>
    </source>
</evidence>
<feature type="signal peptide" evidence="3">
    <location>
        <begin position="1"/>
        <end position="22"/>
    </location>
</feature>
<accession>A0A9D3NVX6</accession>
<organism evidence="4 5">
    <name type="scientific">Hemibagrus wyckioides</name>
    <dbReference type="NCBI Taxonomy" id="337641"/>
    <lineage>
        <taxon>Eukaryota</taxon>
        <taxon>Metazoa</taxon>
        <taxon>Chordata</taxon>
        <taxon>Craniata</taxon>
        <taxon>Vertebrata</taxon>
        <taxon>Euteleostomi</taxon>
        <taxon>Actinopterygii</taxon>
        <taxon>Neopterygii</taxon>
        <taxon>Teleostei</taxon>
        <taxon>Ostariophysi</taxon>
        <taxon>Siluriformes</taxon>
        <taxon>Bagridae</taxon>
        <taxon>Hemibagrus</taxon>
    </lineage>
</organism>
<sequence>MNAKMLRFITVLVGLQVTTVTTLNTTTLPLSQATRETPQPSSTASTSTFSSSGNNSPSTASSTSALSQTNPTNGTSLATSIHQTETSSQPSEITTTDHTSTASAVTNSSKTTDLWPDKLVSVTNIQSSSEKPGERPASTGNVNENPHSAAERKDGLPMNPGLVAILCIFFIVLALVLVVGIAKIISCRRNSQFERLEDLPMAQQSMVNENAPFARYPPK</sequence>
<keyword evidence="2" id="KW-0472">Membrane</keyword>
<dbReference type="Proteomes" id="UP000824219">
    <property type="component" value="Linkage Group LG10"/>
</dbReference>
<evidence type="ECO:0000313" key="5">
    <source>
        <dbReference type="Proteomes" id="UP000824219"/>
    </source>
</evidence>
<keyword evidence="2" id="KW-1133">Transmembrane helix</keyword>
<feature type="transmembrane region" description="Helical" evidence="2">
    <location>
        <begin position="162"/>
        <end position="185"/>
    </location>
</feature>
<keyword evidence="5" id="KW-1185">Reference proteome</keyword>
<comment type="caution">
    <text evidence="4">The sequence shown here is derived from an EMBL/GenBank/DDBJ whole genome shotgun (WGS) entry which is preliminary data.</text>
</comment>
<name>A0A9D3NVX6_9TELE</name>
<reference evidence="4 5" key="1">
    <citation type="submission" date="2021-06" db="EMBL/GenBank/DDBJ databases">
        <title>Chromosome-level genome assembly of the red-tail catfish (Hemibagrus wyckioides).</title>
        <authorList>
            <person name="Shao F."/>
        </authorList>
    </citation>
    <scope>NUCLEOTIDE SEQUENCE [LARGE SCALE GENOMIC DNA]</scope>
    <source>
        <strain evidence="4">EC202008001</strain>
        <tissue evidence="4">Blood</tissue>
    </source>
</reference>
<dbReference type="OrthoDB" id="8961995at2759"/>
<keyword evidence="2" id="KW-0812">Transmembrane</keyword>
<evidence type="ECO:0000256" key="1">
    <source>
        <dbReference type="SAM" id="MobiDB-lite"/>
    </source>
</evidence>
<protein>
    <submittedName>
        <fullName evidence="4">Uncharacterized protein</fullName>
    </submittedName>
</protein>
<feature type="region of interest" description="Disordered" evidence="1">
    <location>
        <begin position="30"/>
        <end position="110"/>
    </location>
</feature>
<feature type="region of interest" description="Disordered" evidence="1">
    <location>
        <begin position="124"/>
        <end position="155"/>
    </location>
</feature>
<feature type="chain" id="PRO_5039543533" evidence="3">
    <location>
        <begin position="23"/>
        <end position="219"/>
    </location>
</feature>
<gene>
    <name evidence="4" type="ORF">KOW79_009448</name>
</gene>
<evidence type="ECO:0000313" key="4">
    <source>
        <dbReference type="EMBL" id="KAG7327842.1"/>
    </source>
</evidence>
<dbReference type="AlphaFoldDB" id="A0A9D3NVX6"/>
<feature type="compositionally biased region" description="Low complexity" evidence="1">
    <location>
        <begin position="37"/>
        <end position="70"/>
    </location>
</feature>
<evidence type="ECO:0000256" key="3">
    <source>
        <dbReference type="SAM" id="SignalP"/>
    </source>
</evidence>
<feature type="compositionally biased region" description="Polar residues" evidence="1">
    <location>
        <begin position="71"/>
        <end position="110"/>
    </location>
</feature>
<keyword evidence="3" id="KW-0732">Signal</keyword>
<proteinExistence type="predicted"/>